<reference evidence="6" key="1">
    <citation type="submission" date="2023-03" db="UniProtKB">
        <authorList>
            <consortium name="Ensembl"/>
        </authorList>
    </citation>
    <scope>IDENTIFICATION</scope>
</reference>
<keyword evidence="3 5" id="KW-1133">Transmembrane helix</keyword>
<evidence type="ECO:0000313" key="6">
    <source>
        <dbReference type="Ensembl" id="ENSEASP00005029022.1"/>
    </source>
</evidence>
<keyword evidence="4 5" id="KW-0472">Membrane</keyword>
<dbReference type="GO" id="GO:0016020">
    <property type="term" value="C:membrane"/>
    <property type="evidence" value="ECO:0007669"/>
    <property type="project" value="UniProtKB-SubCell"/>
</dbReference>
<evidence type="ECO:0000256" key="5">
    <source>
        <dbReference type="SAM" id="Phobius"/>
    </source>
</evidence>
<dbReference type="InterPro" id="IPR019372">
    <property type="entry name" value="LHFPL"/>
</dbReference>
<evidence type="ECO:0000256" key="1">
    <source>
        <dbReference type="ARBA" id="ARBA00004141"/>
    </source>
</evidence>
<name>A0A8C4MN36_EQUAS</name>
<evidence type="ECO:0000256" key="4">
    <source>
        <dbReference type="ARBA" id="ARBA00023136"/>
    </source>
</evidence>
<dbReference type="Ensembl" id="ENSEAST00005031538.1">
    <property type="protein sequence ID" value="ENSEASP00005029022.1"/>
    <property type="gene ID" value="ENSEASG00005019757.1"/>
</dbReference>
<comment type="subcellular location">
    <subcellularLocation>
        <location evidence="1">Membrane</location>
        <topology evidence="1">Multi-pass membrane protein</topology>
    </subcellularLocation>
</comment>
<feature type="transmembrane region" description="Helical" evidence="5">
    <location>
        <begin position="168"/>
        <end position="190"/>
    </location>
</feature>
<sequence>PIRHFCLLLNYLFTRIDGGIGWLFTRVIKRASGLYFLNRICKAFNALKGKVGTNLSCLSRFFFLLSRLEIVLGIELTFDCLRELWLVLYKKQTPCSFVIVLILIPHPPPLYLEMQRGTGKSPLLYLFAGLLIGAGCALYPLGWDSEEVRQTCGYVSGQFDLGKCEIGWAYYCTGAGAAAAMLLCTWLACFSGKKQKQYPY</sequence>
<proteinExistence type="predicted"/>
<evidence type="ECO:0000256" key="3">
    <source>
        <dbReference type="ARBA" id="ARBA00022989"/>
    </source>
</evidence>
<dbReference type="PANTHER" id="PTHR12489:SF12">
    <property type="entry name" value="LHFPL TETRASPAN SUBFAMILY MEMBER 6 PROTEIN"/>
    <property type="match status" value="1"/>
</dbReference>
<accession>A0A8C4MN36</accession>
<dbReference type="PANTHER" id="PTHR12489">
    <property type="entry name" value="LIPOMA HMGIC FUSION PARTNER-LIKE PROTEIN"/>
    <property type="match status" value="1"/>
</dbReference>
<protein>
    <submittedName>
        <fullName evidence="6">Uncharacterized protein</fullName>
    </submittedName>
</protein>
<feature type="transmembrane region" description="Helical" evidence="5">
    <location>
        <begin position="123"/>
        <end position="141"/>
    </location>
</feature>
<evidence type="ECO:0000256" key="2">
    <source>
        <dbReference type="ARBA" id="ARBA00022692"/>
    </source>
</evidence>
<dbReference type="Pfam" id="PF10242">
    <property type="entry name" value="L_HMGIC_fpl"/>
    <property type="match status" value="1"/>
</dbReference>
<dbReference type="AlphaFoldDB" id="A0A8C4MN36"/>
<organism evidence="6">
    <name type="scientific">Equus asinus asinus</name>
    <dbReference type="NCBI Taxonomy" id="83772"/>
    <lineage>
        <taxon>Eukaryota</taxon>
        <taxon>Metazoa</taxon>
        <taxon>Chordata</taxon>
        <taxon>Craniata</taxon>
        <taxon>Vertebrata</taxon>
        <taxon>Euteleostomi</taxon>
        <taxon>Mammalia</taxon>
        <taxon>Eutheria</taxon>
        <taxon>Laurasiatheria</taxon>
        <taxon>Perissodactyla</taxon>
        <taxon>Equidae</taxon>
        <taxon>Equus</taxon>
    </lineage>
</organism>
<keyword evidence="2 5" id="KW-0812">Transmembrane</keyword>